<reference evidence="3 4" key="1">
    <citation type="submission" date="2024-02" db="EMBL/GenBank/DDBJ databases">
        <authorList>
            <person name="Vignale AGUSTIN F."/>
            <person name="Sosa J E."/>
            <person name="Modenutti C."/>
        </authorList>
    </citation>
    <scope>NUCLEOTIDE SEQUENCE [LARGE SCALE GENOMIC DNA]</scope>
</reference>
<dbReference type="AlphaFoldDB" id="A0ABC8T5V5"/>
<evidence type="ECO:0000313" key="3">
    <source>
        <dbReference type="EMBL" id="CAK9164791.1"/>
    </source>
</evidence>
<name>A0ABC8T5V5_9AQUA</name>
<sequence length="169" mass="19241">MEDQAILETSNPYTAFNCEFWINESEKRRCTSNLVEKGNSIGFGVFGTVYMGMNLDSGGYLLLKSFTMQIHHIIFTFSFGFQFLWLDFQTKCRFARITGVESVEVDLSIQVVTVLGSSPVKSMFEALEQIGQKNPIDSNVARSKGNQSFDRILSLVDSFNFPYFFPCTW</sequence>
<organism evidence="3 4">
    <name type="scientific">Ilex paraguariensis</name>
    <name type="common">yerba mate</name>
    <dbReference type="NCBI Taxonomy" id="185542"/>
    <lineage>
        <taxon>Eukaryota</taxon>
        <taxon>Viridiplantae</taxon>
        <taxon>Streptophyta</taxon>
        <taxon>Embryophyta</taxon>
        <taxon>Tracheophyta</taxon>
        <taxon>Spermatophyta</taxon>
        <taxon>Magnoliopsida</taxon>
        <taxon>eudicotyledons</taxon>
        <taxon>Gunneridae</taxon>
        <taxon>Pentapetalae</taxon>
        <taxon>asterids</taxon>
        <taxon>campanulids</taxon>
        <taxon>Aquifoliales</taxon>
        <taxon>Aquifoliaceae</taxon>
        <taxon>Ilex</taxon>
    </lineage>
</organism>
<dbReference type="EMBL" id="CAUOFW020004280">
    <property type="protein sequence ID" value="CAK9164791.1"/>
    <property type="molecule type" value="Genomic_DNA"/>
</dbReference>
<dbReference type="Proteomes" id="UP001642360">
    <property type="component" value="Unassembled WGS sequence"/>
</dbReference>
<keyword evidence="2" id="KW-0812">Transmembrane</keyword>
<keyword evidence="2" id="KW-0472">Membrane</keyword>
<gene>
    <name evidence="3" type="ORF">ILEXP_LOCUS33940</name>
</gene>
<accession>A0ABC8T5V5</accession>
<dbReference type="InterPro" id="IPR006121">
    <property type="entry name" value="HMA_dom"/>
</dbReference>
<keyword evidence="2" id="KW-1133">Transmembrane helix</keyword>
<comment type="caution">
    <text evidence="3">The sequence shown here is derived from an EMBL/GenBank/DDBJ whole genome shotgun (WGS) entry which is preliminary data.</text>
</comment>
<keyword evidence="4" id="KW-1185">Reference proteome</keyword>
<dbReference type="GO" id="GO:0009626">
    <property type="term" value="P:plant-type hypersensitive response"/>
    <property type="evidence" value="ECO:0007669"/>
    <property type="project" value="UniProtKB-KW"/>
</dbReference>
<evidence type="ECO:0000313" key="4">
    <source>
        <dbReference type="Proteomes" id="UP001642360"/>
    </source>
</evidence>
<protein>
    <submittedName>
        <fullName evidence="3">Uncharacterized protein</fullName>
    </submittedName>
</protein>
<evidence type="ECO:0000256" key="1">
    <source>
        <dbReference type="ARBA" id="ARBA00004170"/>
    </source>
</evidence>
<feature type="transmembrane region" description="Helical" evidence="2">
    <location>
        <begin position="66"/>
        <end position="86"/>
    </location>
</feature>
<proteinExistence type="predicted"/>
<dbReference type="GO" id="GO:0016020">
    <property type="term" value="C:membrane"/>
    <property type="evidence" value="ECO:0007669"/>
    <property type="project" value="UniProtKB-SubCell"/>
</dbReference>
<dbReference type="CDD" id="cd00371">
    <property type="entry name" value="HMA"/>
    <property type="match status" value="1"/>
</dbReference>
<comment type="subcellular location">
    <subcellularLocation>
        <location evidence="1">Membrane</location>
        <topology evidence="1">Peripheral membrane protein</topology>
    </subcellularLocation>
</comment>
<evidence type="ECO:0000256" key="2">
    <source>
        <dbReference type="SAM" id="Phobius"/>
    </source>
</evidence>